<dbReference type="GO" id="GO:0009403">
    <property type="term" value="P:toxin biosynthetic process"/>
    <property type="evidence" value="ECO:0007669"/>
    <property type="project" value="InterPro"/>
</dbReference>
<dbReference type="RefSeq" id="WP_246903825.1">
    <property type="nucleotide sequence ID" value="NZ_JALJRB010000004.1"/>
</dbReference>
<evidence type="ECO:0000256" key="5">
    <source>
        <dbReference type="SAM" id="Phobius"/>
    </source>
</evidence>
<dbReference type="Pfam" id="PF02674">
    <property type="entry name" value="Colicin_V"/>
    <property type="match status" value="1"/>
</dbReference>
<evidence type="ECO:0000313" key="6">
    <source>
        <dbReference type="EMBL" id="MCJ8500068.1"/>
    </source>
</evidence>
<feature type="transmembrane region" description="Helical" evidence="5">
    <location>
        <begin position="28"/>
        <end position="44"/>
    </location>
</feature>
<dbReference type="InterPro" id="IPR052719">
    <property type="entry name" value="CvpA-like"/>
</dbReference>
<dbReference type="InterPro" id="IPR003825">
    <property type="entry name" value="Colicin-V_CvpA"/>
</dbReference>
<organism evidence="6 7">
    <name type="scientific">Desulfatitalea alkaliphila</name>
    <dbReference type="NCBI Taxonomy" id="2929485"/>
    <lineage>
        <taxon>Bacteria</taxon>
        <taxon>Pseudomonadati</taxon>
        <taxon>Thermodesulfobacteriota</taxon>
        <taxon>Desulfobacteria</taxon>
        <taxon>Desulfobacterales</taxon>
        <taxon>Desulfosarcinaceae</taxon>
        <taxon>Desulfatitalea</taxon>
    </lineage>
</organism>
<feature type="transmembrane region" description="Helical" evidence="5">
    <location>
        <begin position="64"/>
        <end position="88"/>
    </location>
</feature>
<sequence length="177" mass="19227">MTPLDYILVTILGFCLVRGIFRGLVKEVSGIVGVLAGFYFAYTYHGPLSELLAGWLPNGGYAGIVGFLILFVGVYLAINLLAALLKYLLNIASMGWSDRIGGLLVGGVKGVLILAVLVAMLTTFLPKDTKVLKDSITVQHVMPVSTVLMGVVSTDLKAMFDNHLKELKTTWQQRRNP</sequence>
<feature type="transmembrane region" description="Helical" evidence="5">
    <location>
        <begin position="100"/>
        <end position="121"/>
    </location>
</feature>
<keyword evidence="7" id="KW-1185">Reference proteome</keyword>
<dbReference type="PANTHER" id="PTHR36926">
    <property type="entry name" value="COLICIN V PRODUCTION PROTEIN"/>
    <property type="match status" value="1"/>
</dbReference>
<name>A0AA41UP21_9BACT</name>
<evidence type="ECO:0000256" key="2">
    <source>
        <dbReference type="ARBA" id="ARBA00022692"/>
    </source>
</evidence>
<gene>
    <name evidence="6" type="ORF">MRX98_05740</name>
</gene>
<accession>A0AA41UP21</accession>
<dbReference type="PANTHER" id="PTHR36926:SF1">
    <property type="entry name" value="COLICIN V PRODUCTION PROTEIN"/>
    <property type="match status" value="1"/>
</dbReference>
<reference evidence="6" key="1">
    <citation type="submission" date="2022-04" db="EMBL/GenBank/DDBJ databases">
        <title>Desulfatitalea alkaliphila sp. nov., a novel anaerobic sulfate-reducing bacterium isolated from terrestrial mud volcano, Taman Peninsula, Russia.</title>
        <authorList>
            <person name="Khomyakova M.A."/>
            <person name="Merkel A.Y."/>
            <person name="Slobodkin A.I."/>
        </authorList>
    </citation>
    <scope>NUCLEOTIDE SEQUENCE</scope>
    <source>
        <strain evidence="6">M08but</strain>
    </source>
</reference>
<dbReference type="EMBL" id="JALJRB010000004">
    <property type="protein sequence ID" value="MCJ8500068.1"/>
    <property type="molecule type" value="Genomic_DNA"/>
</dbReference>
<evidence type="ECO:0000256" key="4">
    <source>
        <dbReference type="ARBA" id="ARBA00023136"/>
    </source>
</evidence>
<evidence type="ECO:0000256" key="1">
    <source>
        <dbReference type="ARBA" id="ARBA00004141"/>
    </source>
</evidence>
<protein>
    <submittedName>
        <fullName evidence="6">CvpA family protein</fullName>
    </submittedName>
</protein>
<comment type="caution">
    <text evidence="6">The sequence shown here is derived from an EMBL/GenBank/DDBJ whole genome shotgun (WGS) entry which is preliminary data.</text>
</comment>
<keyword evidence="2 5" id="KW-0812">Transmembrane</keyword>
<evidence type="ECO:0000313" key="7">
    <source>
        <dbReference type="Proteomes" id="UP001165427"/>
    </source>
</evidence>
<comment type="subcellular location">
    <subcellularLocation>
        <location evidence="1">Membrane</location>
        <topology evidence="1">Multi-pass membrane protein</topology>
    </subcellularLocation>
</comment>
<dbReference type="GO" id="GO:0016020">
    <property type="term" value="C:membrane"/>
    <property type="evidence" value="ECO:0007669"/>
    <property type="project" value="UniProtKB-SubCell"/>
</dbReference>
<dbReference type="AlphaFoldDB" id="A0AA41UP21"/>
<keyword evidence="4 5" id="KW-0472">Membrane</keyword>
<dbReference type="Proteomes" id="UP001165427">
    <property type="component" value="Unassembled WGS sequence"/>
</dbReference>
<keyword evidence="3 5" id="KW-1133">Transmembrane helix</keyword>
<proteinExistence type="predicted"/>
<evidence type="ECO:0000256" key="3">
    <source>
        <dbReference type="ARBA" id="ARBA00022989"/>
    </source>
</evidence>
<feature type="transmembrane region" description="Helical" evidence="5">
    <location>
        <begin position="6"/>
        <end position="21"/>
    </location>
</feature>